<name>A0AAE0E2D1_9ROSI</name>
<dbReference type="PANTHER" id="PTHR33976">
    <property type="entry name" value="OS07G0645000 PROTEIN"/>
    <property type="match status" value="1"/>
</dbReference>
<evidence type="ECO:0000313" key="5">
    <source>
        <dbReference type="Proteomes" id="UP001281410"/>
    </source>
</evidence>
<accession>A0AAE0E2D1</accession>
<keyword evidence="5" id="KW-1185">Reference proteome</keyword>
<sequence length="199" mass="20937">MASLKVLGLSSFLITIFVLVHLANCSDDEDNLLQGLNSYRTSLSLPTLAKNGNAECLADKIAGELENQPCSAASTIKASQLANYNHFIDKCKIDVNSTTESAIMPVCVHKLVPTLVLTNYTHSPAYAKHLNNSKFTGAGVGSEDDWMVVILTGNTPAASVTGNTPAASVVKGAGSSGYSKVGLGGFFMVYMLMGLALFI</sequence>
<dbReference type="AlphaFoldDB" id="A0AAE0E2D1"/>
<proteinExistence type="predicted"/>
<dbReference type="Pfam" id="PF25884">
    <property type="entry name" value="At5g19230"/>
    <property type="match status" value="1"/>
</dbReference>
<keyword evidence="1" id="KW-0472">Membrane</keyword>
<feature type="signal peptide" evidence="2">
    <location>
        <begin position="1"/>
        <end position="25"/>
    </location>
</feature>
<evidence type="ECO:0000313" key="4">
    <source>
        <dbReference type="EMBL" id="KAK3200292.1"/>
    </source>
</evidence>
<keyword evidence="2" id="KW-0732">Signal</keyword>
<keyword evidence="1" id="KW-1133">Transmembrane helix</keyword>
<dbReference type="InterPro" id="IPR059083">
    <property type="entry name" value="At5g19230_dom"/>
</dbReference>
<organism evidence="4 5">
    <name type="scientific">Dipteronia sinensis</name>
    <dbReference type="NCBI Taxonomy" id="43782"/>
    <lineage>
        <taxon>Eukaryota</taxon>
        <taxon>Viridiplantae</taxon>
        <taxon>Streptophyta</taxon>
        <taxon>Embryophyta</taxon>
        <taxon>Tracheophyta</taxon>
        <taxon>Spermatophyta</taxon>
        <taxon>Magnoliopsida</taxon>
        <taxon>eudicotyledons</taxon>
        <taxon>Gunneridae</taxon>
        <taxon>Pentapetalae</taxon>
        <taxon>rosids</taxon>
        <taxon>malvids</taxon>
        <taxon>Sapindales</taxon>
        <taxon>Sapindaceae</taxon>
        <taxon>Hippocastanoideae</taxon>
        <taxon>Acereae</taxon>
        <taxon>Dipteronia</taxon>
    </lineage>
</organism>
<protein>
    <recommendedName>
        <fullName evidence="3">Uncharacterized GPI-anchored protein At5g19230-like domain-containing protein</fullName>
    </recommendedName>
</protein>
<dbReference type="EMBL" id="JANJYJ010000007">
    <property type="protein sequence ID" value="KAK3200292.1"/>
    <property type="molecule type" value="Genomic_DNA"/>
</dbReference>
<dbReference type="InterPro" id="IPR045285">
    <property type="entry name" value="At5g19230-like"/>
</dbReference>
<dbReference type="PANTHER" id="PTHR33976:SF2">
    <property type="entry name" value="GLYCOPROTEIN MEMBRANE GPI-ANCHORED"/>
    <property type="match status" value="1"/>
</dbReference>
<gene>
    <name evidence="4" type="ORF">Dsin_023707</name>
</gene>
<dbReference type="Proteomes" id="UP001281410">
    <property type="component" value="Unassembled WGS sequence"/>
</dbReference>
<feature type="chain" id="PRO_5042117121" description="Uncharacterized GPI-anchored protein At5g19230-like domain-containing protein" evidence="2">
    <location>
        <begin position="26"/>
        <end position="199"/>
    </location>
</feature>
<reference evidence="4" key="1">
    <citation type="journal article" date="2023" name="Plant J.">
        <title>Genome sequences and population genomics provide insights into the demographic history, inbreeding, and mutation load of two 'living fossil' tree species of Dipteronia.</title>
        <authorList>
            <person name="Feng Y."/>
            <person name="Comes H.P."/>
            <person name="Chen J."/>
            <person name="Zhu S."/>
            <person name="Lu R."/>
            <person name="Zhang X."/>
            <person name="Li P."/>
            <person name="Qiu J."/>
            <person name="Olsen K.M."/>
            <person name="Qiu Y."/>
        </authorList>
    </citation>
    <scope>NUCLEOTIDE SEQUENCE</scope>
    <source>
        <strain evidence="4">NBL</strain>
    </source>
</reference>
<feature type="transmembrane region" description="Helical" evidence="1">
    <location>
        <begin position="181"/>
        <end position="198"/>
    </location>
</feature>
<evidence type="ECO:0000256" key="1">
    <source>
        <dbReference type="SAM" id="Phobius"/>
    </source>
</evidence>
<feature type="domain" description="Uncharacterized GPI-anchored protein At5g19230-like" evidence="3">
    <location>
        <begin position="29"/>
        <end position="151"/>
    </location>
</feature>
<comment type="caution">
    <text evidence="4">The sequence shown here is derived from an EMBL/GenBank/DDBJ whole genome shotgun (WGS) entry which is preliminary data.</text>
</comment>
<evidence type="ECO:0000259" key="3">
    <source>
        <dbReference type="Pfam" id="PF25884"/>
    </source>
</evidence>
<keyword evidence="1" id="KW-0812">Transmembrane</keyword>
<evidence type="ECO:0000256" key="2">
    <source>
        <dbReference type="SAM" id="SignalP"/>
    </source>
</evidence>